<accession>A0A0K2T0J5</accession>
<dbReference type="AlphaFoldDB" id="A0A0K2T0J5"/>
<dbReference type="EMBL" id="HACA01001766">
    <property type="protein sequence ID" value="CDW19127.1"/>
    <property type="molecule type" value="Transcribed_RNA"/>
</dbReference>
<organism evidence="1">
    <name type="scientific">Lepeophtheirus salmonis</name>
    <name type="common">Salmon louse</name>
    <name type="synonym">Caligus salmonis</name>
    <dbReference type="NCBI Taxonomy" id="72036"/>
    <lineage>
        <taxon>Eukaryota</taxon>
        <taxon>Metazoa</taxon>
        <taxon>Ecdysozoa</taxon>
        <taxon>Arthropoda</taxon>
        <taxon>Crustacea</taxon>
        <taxon>Multicrustacea</taxon>
        <taxon>Hexanauplia</taxon>
        <taxon>Copepoda</taxon>
        <taxon>Siphonostomatoida</taxon>
        <taxon>Caligidae</taxon>
        <taxon>Lepeophtheirus</taxon>
    </lineage>
</organism>
<reference evidence="1" key="1">
    <citation type="submission" date="2014-05" db="EMBL/GenBank/DDBJ databases">
        <authorList>
            <person name="Chronopoulou M."/>
        </authorList>
    </citation>
    <scope>NUCLEOTIDE SEQUENCE</scope>
    <source>
        <tissue evidence="1">Whole organism</tissue>
    </source>
</reference>
<sequence length="58" mass="6887">RSSLVYDSSSTVDIIHQNYKKKYFFKQQEDAVVLEWEAAEKNIIYVQDKLTISVNKKF</sequence>
<feature type="non-terminal residue" evidence="1">
    <location>
        <position position="1"/>
    </location>
</feature>
<evidence type="ECO:0000313" key="1">
    <source>
        <dbReference type="EMBL" id="CDW19127.1"/>
    </source>
</evidence>
<name>A0A0K2T0J5_LEPSM</name>
<proteinExistence type="predicted"/>
<protein>
    <submittedName>
        <fullName evidence="1">Uncharacterized protein</fullName>
    </submittedName>
</protein>